<evidence type="ECO:0000256" key="16">
    <source>
        <dbReference type="RuleBase" id="RU003515"/>
    </source>
</evidence>
<comment type="cofactor">
    <cofactor evidence="14 15">
        <name>Mn(2+)</name>
        <dbReference type="ChEBI" id="CHEBI:29035"/>
    </cofactor>
    <cofactor evidence="14 15">
        <name>Mg(2+)</name>
        <dbReference type="ChEBI" id="CHEBI:18420"/>
    </cofactor>
    <text evidence="14 15">Manganese or magnesium. Binds 1 divalent metal ion per monomer in the absence of substrate. May bind a second metal ion after substrate binding.</text>
</comment>
<evidence type="ECO:0000256" key="9">
    <source>
        <dbReference type="ARBA" id="ARBA00022722"/>
    </source>
</evidence>
<accession>A0A1H5WWH8</accession>
<comment type="catalytic activity">
    <reaction evidence="1 14 15 16">
        <text>Endonucleolytic cleavage to 5'-phosphomonoester.</text>
        <dbReference type="EC" id="3.1.26.4"/>
    </reaction>
</comment>
<dbReference type="EMBL" id="FNVP01000005">
    <property type="protein sequence ID" value="SEG03861.1"/>
    <property type="molecule type" value="Genomic_DNA"/>
</dbReference>
<feature type="binding site" evidence="14 15">
    <location>
        <position position="54"/>
    </location>
    <ligand>
        <name>a divalent metal cation</name>
        <dbReference type="ChEBI" id="CHEBI:60240"/>
    </ligand>
</feature>
<sequence length="256" mass="29391">MLKFQLKIIDYLLYFETLYLLYVDTATKNYIFVKINLMLRQFFLTTYLETGTDEAGRGCLAGPVTAAAVILPVNFQNEFLNDSKQLSEKTREKLRPIIEQQAVSFAVTHLEPLIIDQINILNASIKAMQESILKLDPRPESIILDGNSPFIPKGGITNRGGKIFTDAEIEILNSIPNASIIKGDSKFMSIAAASVLAKTYRDDYMNRIHEEFPMYNWKQNKGYPTKEHREAIRKYGTTKYHRMTFRLLPEQLKLEI</sequence>
<dbReference type="PANTHER" id="PTHR10954">
    <property type="entry name" value="RIBONUCLEASE H2 SUBUNIT A"/>
    <property type="match status" value="1"/>
</dbReference>
<evidence type="ECO:0000256" key="15">
    <source>
        <dbReference type="PROSITE-ProRule" id="PRU01319"/>
    </source>
</evidence>
<evidence type="ECO:0000256" key="6">
    <source>
        <dbReference type="ARBA" id="ARBA00012180"/>
    </source>
</evidence>
<dbReference type="NCBIfam" id="NF000595">
    <property type="entry name" value="PRK00015.1-3"/>
    <property type="match status" value="1"/>
</dbReference>
<dbReference type="HAMAP" id="MF_00052_B">
    <property type="entry name" value="RNase_HII_B"/>
    <property type="match status" value="1"/>
</dbReference>
<dbReference type="InterPro" id="IPR012337">
    <property type="entry name" value="RNaseH-like_sf"/>
</dbReference>
<evidence type="ECO:0000256" key="7">
    <source>
        <dbReference type="ARBA" id="ARBA00019179"/>
    </source>
</evidence>
<keyword evidence="10 14" id="KW-0479">Metal-binding</keyword>
<evidence type="ECO:0000313" key="19">
    <source>
        <dbReference type="Proteomes" id="UP000236737"/>
    </source>
</evidence>
<keyword evidence="13 14" id="KW-0464">Manganese</keyword>
<evidence type="ECO:0000256" key="3">
    <source>
        <dbReference type="ARBA" id="ARBA00004065"/>
    </source>
</evidence>
<evidence type="ECO:0000256" key="5">
    <source>
        <dbReference type="ARBA" id="ARBA00007383"/>
    </source>
</evidence>
<evidence type="ECO:0000256" key="12">
    <source>
        <dbReference type="ARBA" id="ARBA00022801"/>
    </source>
</evidence>
<dbReference type="Pfam" id="PF01351">
    <property type="entry name" value="RNase_HII"/>
    <property type="match status" value="1"/>
</dbReference>
<dbReference type="Proteomes" id="UP000236737">
    <property type="component" value="Unassembled WGS sequence"/>
</dbReference>
<evidence type="ECO:0000256" key="8">
    <source>
        <dbReference type="ARBA" id="ARBA00022490"/>
    </source>
</evidence>
<dbReference type="GO" id="GO:0003723">
    <property type="term" value="F:RNA binding"/>
    <property type="evidence" value="ECO:0007669"/>
    <property type="project" value="UniProtKB-UniRule"/>
</dbReference>
<dbReference type="GO" id="GO:0004523">
    <property type="term" value="F:RNA-DNA hybrid ribonuclease activity"/>
    <property type="evidence" value="ECO:0007669"/>
    <property type="project" value="UniProtKB-UniRule"/>
</dbReference>
<keyword evidence="19" id="KW-1185">Reference proteome</keyword>
<keyword evidence="12 14" id="KW-0378">Hydrolase</keyword>
<comment type="cofactor">
    <cofactor evidence="2">
        <name>Mg(2+)</name>
        <dbReference type="ChEBI" id="CHEBI:18420"/>
    </cofactor>
</comment>
<feature type="binding site" evidence="14 15">
    <location>
        <position position="145"/>
    </location>
    <ligand>
        <name>a divalent metal cation</name>
        <dbReference type="ChEBI" id="CHEBI:60240"/>
    </ligand>
</feature>
<protein>
    <recommendedName>
        <fullName evidence="7 14">Ribonuclease HII</fullName>
        <shortName evidence="14">RNase HII</shortName>
        <ecNumber evidence="6 14">3.1.26.4</ecNumber>
    </recommendedName>
</protein>
<keyword evidence="8 14" id="KW-0963">Cytoplasm</keyword>
<organism evidence="18 19">
    <name type="scientific">Flavobacterium urumqiense</name>
    <dbReference type="NCBI Taxonomy" id="935224"/>
    <lineage>
        <taxon>Bacteria</taxon>
        <taxon>Pseudomonadati</taxon>
        <taxon>Bacteroidota</taxon>
        <taxon>Flavobacteriia</taxon>
        <taxon>Flavobacteriales</taxon>
        <taxon>Flavobacteriaceae</taxon>
        <taxon>Flavobacterium</taxon>
    </lineage>
</organism>
<dbReference type="GO" id="GO:0043137">
    <property type="term" value="P:DNA replication, removal of RNA primer"/>
    <property type="evidence" value="ECO:0007669"/>
    <property type="project" value="TreeGrafter"/>
</dbReference>
<evidence type="ECO:0000256" key="1">
    <source>
        <dbReference type="ARBA" id="ARBA00000077"/>
    </source>
</evidence>
<name>A0A1H5WWH8_9FLAO</name>
<dbReference type="EC" id="3.1.26.4" evidence="6 14"/>
<evidence type="ECO:0000256" key="2">
    <source>
        <dbReference type="ARBA" id="ARBA00001946"/>
    </source>
</evidence>
<dbReference type="GO" id="GO:0006298">
    <property type="term" value="P:mismatch repair"/>
    <property type="evidence" value="ECO:0007669"/>
    <property type="project" value="TreeGrafter"/>
</dbReference>
<dbReference type="GO" id="GO:0032299">
    <property type="term" value="C:ribonuclease H2 complex"/>
    <property type="evidence" value="ECO:0007669"/>
    <property type="project" value="TreeGrafter"/>
</dbReference>
<dbReference type="SUPFAM" id="SSF53098">
    <property type="entry name" value="Ribonuclease H-like"/>
    <property type="match status" value="1"/>
</dbReference>
<dbReference type="InterPro" id="IPR001352">
    <property type="entry name" value="RNase_HII/HIII"/>
</dbReference>
<keyword evidence="9 14" id="KW-0540">Nuclease</keyword>
<dbReference type="CDD" id="cd07182">
    <property type="entry name" value="RNase_HII_bacteria_HII_like"/>
    <property type="match status" value="1"/>
</dbReference>
<evidence type="ECO:0000313" key="18">
    <source>
        <dbReference type="EMBL" id="SEG03861.1"/>
    </source>
</evidence>
<feature type="domain" description="RNase H type-2" evidence="17">
    <location>
        <begin position="47"/>
        <end position="256"/>
    </location>
</feature>
<comment type="similarity">
    <text evidence="5 14 16">Belongs to the RNase HII family.</text>
</comment>
<proteinExistence type="inferred from homology"/>
<dbReference type="InterPro" id="IPR024567">
    <property type="entry name" value="RNase_HII/HIII_dom"/>
</dbReference>
<keyword evidence="11 14" id="KW-0255">Endonuclease</keyword>
<comment type="subcellular location">
    <subcellularLocation>
        <location evidence="4 14">Cytoplasm</location>
    </subcellularLocation>
</comment>
<dbReference type="Gene3D" id="3.30.420.10">
    <property type="entry name" value="Ribonuclease H-like superfamily/Ribonuclease H"/>
    <property type="match status" value="1"/>
</dbReference>
<dbReference type="PANTHER" id="PTHR10954:SF18">
    <property type="entry name" value="RIBONUCLEASE HII"/>
    <property type="match status" value="1"/>
</dbReference>
<evidence type="ECO:0000256" key="11">
    <source>
        <dbReference type="ARBA" id="ARBA00022759"/>
    </source>
</evidence>
<dbReference type="GO" id="GO:0005737">
    <property type="term" value="C:cytoplasm"/>
    <property type="evidence" value="ECO:0007669"/>
    <property type="project" value="UniProtKB-SubCell"/>
</dbReference>
<gene>
    <name evidence="14" type="primary">rnhB</name>
    <name evidence="18" type="ORF">SAMN04488130_10586</name>
</gene>
<dbReference type="AlphaFoldDB" id="A0A1H5WWH8"/>
<reference evidence="19" key="1">
    <citation type="submission" date="2016-10" db="EMBL/GenBank/DDBJ databases">
        <authorList>
            <person name="Varghese N."/>
            <person name="Submissions S."/>
        </authorList>
    </citation>
    <scope>NUCLEOTIDE SEQUENCE [LARGE SCALE GENOMIC DNA]</scope>
    <source>
        <strain evidence="19">CGMCC 1.9230</strain>
    </source>
</reference>
<evidence type="ECO:0000256" key="4">
    <source>
        <dbReference type="ARBA" id="ARBA00004496"/>
    </source>
</evidence>
<dbReference type="InterPro" id="IPR036397">
    <property type="entry name" value="RNaseH_sf"/>
</dbReference>
<dbReference type="GO" id="GO:0030145">
    <property type="term" value="F:manganese ion binding"/>
    <property type="evidence" value="ECO:0007669"/>
    <property type="project" value="UniProtKB-UniRule"/>
</dbReference>
<evidence type="ECO:0000259" key="17">
    <source>
        <dbReference type="PROSITE" id="PS51975"/>
    </source>
</evidence>
<evidence type="ECO:0000256" key="14">
    <source>
        <dbReference type="HAMAP-Rule" id="MF_00052"/>
    </source>
</evidence>
<feature type="binding site" evidence="14 15">
    <location>
        <position position="53"/>
    </location>
    <ligand>
        <name>a divalent metal cation</name>
        <dbReference type="ChEBI" id="CHEBI:60240"/>
    </ligand>
</feature>
<evidence type="ECO:0000256" key="13">
    <source>
        <dbReference type="ARBA" id="ARBA00023211"/>
    </source>
</evidence>
<evidence type="ECO:0000256" key="10">
    <source>
        <dbReference type="ARBA" id="ARBA00022723"/>
    </source>
</evidence>
<dbReference type="PROSITE" id="PS51975">
    <property type="entry name" value="RNASE_H_2"/>
    <property type="match status" value="1"/>
</dbReference>
<dbReference type="InterPro" id="IPR022898">
    <property type="entry name" value="RNase_HII"/>
</dbReference>
<comment type="function">
    <text evidence="3 14 16">Endonuclease that specifically degrades the RNA of RNA-DNA hybrids.</text>
</comment>